<protein>
    <recommendedName>
        <fullName evidence="1">Reverse transcriptase zinc-binding domain-containing protein</fullName>
    </recommendedName>
</protein>
<name>A0A8T2RUT1_CERRI</name>
<proteinExistence type="predicted"/>
<gene>
    <name evidence="2" type="ORF">KP509_24G004500</name>
</gene>
<comment type="caution">
    <text evidence="2">The sequence shown here is derived from an EMBL/GenBank/DDBJ whole genome shotgun (WGS) entry which is preliminary data.</text>
</comment>
<feature type="domain" description="Reverse transcriptase zinc-binding" evidence="1">
    <location>
        <begin position="69"/>
        <end position="132"/>
    </location>
</feature>
<sequence length="227" mass="27023">MQFLQQYEVPLSVDASNPWRDWLFAKHTRWWTWAASTYYPSLLPHQGIAHQCNLRWKLKKSSSWWHARFYTLWGSCFTFKTKIFMWRVFTGHFTVGAFLSKHGLQGVTCPHCASYSEDLRHAFWACPLIQIWRNILFLFPISDIRPTKFDCTFLLFNSDNFALGWIRRSCVSLLLSNIWAFRNSKLFQNKISALNFSWQFCKAKMRLHIDVMLSRDKQMYLALLDAL</sequence>
<keyword evidence="3" id="KW-1185">Reference proteome</keyword>
<reference evidence="2" key="1">
    <citation type="submission" date="2021-08" db="EMBL/GenBank/DDBJ databases">
        <title>WGS assembly of Ceratopteris richardii.</title>
        <authorList>
            <person name="Marchant D.B."/>
            <person name="Chen G."/>
            <person name="Jenkins J."/>
            <person name="Shu S."/>
            <person name="Leebens-Mack J."/>
            <person name="Grimwood J."/>
            <person name="Schmutz J."/>
            <person name="Soltis P."/>
            <person name="Soltis D."/>
            <person name="Chen Z.-H."/>
        </authorList>
    </citation>
    <scope>NUCLEOTIDE SEQUENCE</scope>
    <source>
        <strain evidence="2">Whitten #5841</strain>
        <tissue evidence="2">Leaf</tissue>
    </source>
</reference>
<dbReference type="OrthoDB" id="1894168at2759"/>
<dbReference type="Pfam" id="PF13966">
    <property type="entry name" value="zf-RVT"/>
    <property type="match status" value="1"/>
</dbReference>
<evidence type="ECO:0000313" key="3">
    <source>
        <dbReference type="Proteomes" id="UP000825935"/>
    </source>
</evidence>
<accession>A0A8T2RUT1</accession>
<dbReference type="Proteomes" id="UP000825935">
    <property type="component" value="Chromosome 24"/>
</dbReference>
<evidence type="ECO:0000313" key="2">
    <source>
        <dbReference type="EMBL" id="KAH7299305.1"/>
    </source>
</evidence>
<dbReference type="AlphaFoldDB" id="A0A8T2RUT1"/>
<organism evidence="2 3">
    <name type="scientific">Ceratopteris richardii</name>
    <name type="common">Triangle waterfern</name>
    <dbReference type="NCBI Taxonomy" id="49495"/>
    <lineage>
        <taxon>Eukaryota</taxon>
        <taxon>Viridiplantae</taxon>
        <taxon>Streptophyta</taxon>
        <taxon>Embryophyta</taxon>
        <taxon>Tracheophyta</taxon>
        <taxon>Polypodiopsida</taxon>
        <taxon>Polypodiidae</taxon>
        <taxon>Polypodiales</taxon>
        <taxon>Pteridineae</taxon>
        <taxon>Pteridaceae</taxon>
        <taxon>Parkerioideae</taxon>
        <taxon>Ceratopteris</taxon>
    </lineage>
</organism>
<dbReference type="InterPro" id="IPR026960">
    <property type="entry name" value="RVT-Znf"/>
</dbReference>
<evidence type="ECO:0000259" key="1">
    <source>
        <dbReference type="Pfam" id="PF13966"/>
    </source>
</evidence>
<dbReference type="EMBL" id="CM035429">
    <property type="protein sequence ID" value="KAH7299305.1"/>
    <property type="molecule type" value="Genomic_DNA"/>
</dbReference>